<evidence type="ECO:0000256" key="1">
    <source>
        <dbReference type="SAM" id="MobiDB-lite"/>
    </source>
</evidence>
<accession>A0A4Y2CMZ6</accession>
<evidence type="ECO:0000313" key="2">
    <source>
        <dbReference type="EMBL" id="GBM05791.1"/>
    </source>
</evidence>
<dbReference type="EMBL" id="BGPR01000219">
    <property type="protein sequence ID" value="GBM05791.1"/>
    <property type="molecule type" value="Genomic_DNA"/>
</dbReference>
<sequence length="138" mass="15784">MTLQGYSPVSPLGKRGVKAESQHYPNQIKTQEVSSEDLDDNMQNMHAAIERPAMATDTFDSIWREMDDSNQDIKNKSLQIPSHYKSLHLTENEQKHWFDNQPTSPDNSTSHPSIPQDRVTTPNEEGTSSRNLRPEFVF</sequence>
<dbReference type="AlphaFoldDB" id="A0A4Y2CMZ6"/>
<keyword evidence="3" id="KW-1185">Reference proteome</keyword>
<dbReference type="Proteomes" id="UP000499080">
    <property type="component" value="Unassembled WGS sequence"/>
</dbReference>
<comment type="caution">
    <text evidence="2">The sequence shown here is derived from an EMBL/GenBank/DDBJ whole genome shotgun (WGS) entry which is preliminary data.</text>
</comment>
<name>A0A4Y2CMZ6_ARAVE</name>
<evidence type="ECO:0000313" key="3">
    <source>
        <dbReference type="Proteomes" id="UP000499080"/>
    </source>
</evidence>
<proteinExistence type="predicted"/>
<organism evidence="2 3">
    <name type="scientific">Araneus ventricosus</name>
    <name type="common">Orbweaver spider</name>
    <name type="synonym">Epeira ventricosa</name>
    <dbReference type="NCBI Taxonomy" id="182803"/>
    <lineage>
        <taxon>Eukaryota</taxon>
        <taxon>Metazoa</taxon>
        <taxon>Ecdysozoa</taxon>
        <taxon>Arthropoda</taxon>
        <taxon>Chelicerata</taxon>
        <taxon>Arachnida</taxon>
        <taxon>Araneae</taxon>
        <taxon>Araneomorphae</taxon>
        <taxon>Entelegynae</taxon>
        <taxon>Araneoidea</taxon>
        <taxon>Araneidae</taxon>
        <taxon>Araneus</taxon>
    </lineage>
</organism>
<feature type="compositionally biased region" description="Polar residues" evidence="1">
    <location>
        <begin position="100"/>
        <end position="131"/>
    </location>
</feature>
<gene>
    <name evidence="2" type="ORF">AVEN_268_1</name>
</gene>
<feature type="compositionally biased region" description="Polar residues" evidence="1">
    <location>
        <begin position="23"/>
        <end position="33"/>
    </location>
</feature>
<feature type="region of interest" description="Disordered" evidence="1">
    <location>
        <begin position="92"/>
        <end position="138"/>
    </location>
</feature>
<reference evidence="2 3" key="1">
    <citation type="journal article" date="2019" name="Sci. Rep.">
        <title>Orb-weaving spider Araneus ventricosus genome elucidates the spidroin gene catalogue.</title>
        <authorList>
            <person name="Kono N."/>
            <person name="Nakamura H."/>
            <person name="Ohtoshi R."/>
            <person name="Moran D.A.P."/>
            <person name="Shinohara A."/>
            <person name="Yoshida Y."/>
            <person name="Fujiwara M."/>
            <person name="Mori M."/>
            <person name="Tomita M."/>
            <person name="Arakawa K."/>
        </authorList>
    </citation>
    <scope>NUCLEOTIDE SEQUENCE [LARGE SCALE GENOMIC DNA]</scope>
</reference>
<feature type="region of interest" description="Disordered" evidence="1">
    <location>
        <begin position="1"/>
        <end position="35"/>
    </location>
</feature>
<protein>
    <submittedName>
        <fullName evidence="2">Uncharacterized protein</fullName>
    </submittedName>
</protein>